<keyword evidence="3" id="KW-1185">Reference proteome</keyword>
<dbReference type="EMBL" id="CP024923">
    <property type="protein sequence ID" value="ATY34222.1"/>
    <property type="molecule type" value="Genomic_DNA"/>
</dbReference>
<evidence type="ECO:0000313" key="3">
    <source>
        <dbReference type="Proteomes" id="UP000229081"/>
    </source>
</evidence>
<evidence type="ECO:0000259" key="1">
    <source>
        <dbReference type="Pfam" id="PF13403"/>
    </source>
</evidence>
<feature type="domain" description="Hedgehog/Intein (Hint)" evidence="1">
    <location>
        <begin position="159"/>
        <end position="293"/>
    </location>
</feature>
<dbReference type="OrthoDB" id="6305173at2"/>
<dbReference type="KEGG" id="sphc:CVN68_21540"/>
<organism evidence="2 3">
    <name type="scientific">Sphingomonas psychrotolerans</name>
    <dbReference type="NCBI Taxonomy" id="1327635"/>
    <lineage>
        <taxon>Bacteria</taxon>
        <taxon>Pseudomonadati</taxon>
        <taxon>Pseudomonadota</taxon>
        <taxon>Alphaproteobacteria</taxon>
        <taxon>Sphingomonadales</taxon>
        <taxon>Sphingomonadaceae</taxon>
        <taxon>Sphingomonas</taxon>
    </lineage>
</organism>
<dbReference type="Gene3D" id="2.170.16.10">
    <property type="entry name" value="Hedgehog/Intein (Hint) domain"/>
    <property type="match status" value="1"/>
</dbReference>
<dbReference type="SUPFAM" id="SSF51294">
    <property type="entry name" value="Hedgehog/intein (Hint) domain"/>
    <property type="match status" value="1"/>
</dbReference>
<dbReference type="Proteomes" id="UP000229081">
    <property type="component" value="Chromosome"/>
</dbReference>
<protein>
    <recommendedName>
        <fullName evidence="1">Hedgehog/Intein (Hint) domain-containing protein</fullName>
    </recommendedName>
</protein>
<reference evidence="2 3" key="1">
    <citation type="submission" date="2017-11" db="EMBL/GenBank/DDBJ databases">
        <title>Complete genome sequence of Sphingomonas sp. Strain Cra20, a psychrotolerant potential plant growth promoting rhizobacteria.</title>
        <authorList>
            <person name="Luo Y."/>
        </authorList>
    </citation>
    <scope>NUCLEOTIDE SEQUENCE [LARGE SCALE GENOMIC DNA]</scope>
    <source>
        <strain evidence="2 3">Cra20</strain>
    </source>
</reference>
<sequence>MAGDPSNPFNDKLAQLNGVTFDLGDLAQATPDDVTRSGNNLVASGYSSTINPGTLNVVNYTYVAGFANGGDYTPPVFGIITFDNIEDTFNGGLQQYAIIGFSPDGLILYRVLYRDTMQYNTIDNMDTRYNIAMLSEDGFGPGAFTFPVTFGYDPSVYPICFAEGTHILTPSGPRAVEELAAGEAVLTAGGEARPVKWIGWMTARPARYPRPDEVNPIRVKAHAFAPNVPERDVRLSPGHAVHVEGVLVPVGHLVNGATIVREAVESIRYFHIELETHDVLLAEGLPCESYLDDGNRASFANSGEAVVLHGRLDPKSWDDACAPMVAAGPQLVEIQQRLHARAGELGWLHSEEAGLSIVADGVEIAPLHVAANRYWFAIPAAAEVTLRSNCGVLAQLVPGLADHRQLGVAVSQLRIDGEAIALDAEAFGKGFYPTERHEHLGWRWSDGAATLQLEGTAPVLLEIELTMVAPSWISAVPTLRIVA</sequence>
<gene>
    <name evidence="2" type="ORF">CVN68_21540</name>
</gene>
<evidence type="ECO:0000313" key="2">
    <source>
        <dbReference type="EMBL" id="ATY34222.1"/>
    </source>
</evidence>
<accession>A0A2K8MK03</accession>
<dbReference type="RefSeq" id="WP_100284011.1">
    <property type="nucleotide sequence ID" value="NZ_CP024923.1"/>
</dbReference>
<dbReference type="AlphaFoldDB" id="A0A2K8MK03"/>
<proteinExistence type="predicted"/>
<dbReference type="InterPro" id="IPR036844">
    <property type="entry name" value="Hint_dom_sf"/>
</dbReference>
<dbReference type="InterPro" id="IPR028992">
    <property type="entry name" value="Hedgehog/Intein_dom"/>
</dbReference>
<dbReference type="Pfam" id="PF13403">
    <property type="entry name" value="Hint_2"/>
    <property type="match status" value="1"/>
</dbReference>
<name>A0A2K8MK03_9SPHN</name>